<reference evidence="2" key="1">
    <citation type="submission" date="2023-11" db="EMBL/GenBank/DDBJ databases">
        <title>Genome assemblies of two species of porcelain crab, Petrolisthes cinctipes and Petrolisthes manimaculis (Anomura: Porcellanidae).</title>
        <authorList>
            <person name="Angst P."/>
        </authorList>
    </citation>
    <scope>NUCLEOTIDE SEQUENCE</scope>
    <source>
        <strain evidence="2">PB745_02</strain>
        <tissue evidence="2">Gill</tissue>
    </source>
</reference>
<accession>A0AAE1UHQ7</accession>
<proteinExistence type="predicted"/>
<protein>
    <submittedName>
        <fullName evidence="2">Uncharacterized protein</fullName>
    </submittedName>
</protein>
<dbReference type="InterPro" id="IPR043128">
    <property type="entry name" value="Rev_trsase/Diguanyl_cyclase"/>
</dbReference>
<sequence length="173" mass="18904">MYTIPTAPPTMDHTSLSTAIPNTISPATPMQPTPVDITSSPTATSDPTYTHNHTTALVEPRLLHVSSEVEDLELGDNFFVDTSSEVIVVPSMTKERECQGSMVCDPHSANKLPIVTLGTRNSAVTLLCQEDQTPEQHLRELCDRLQQYGLKIHPSKCILGVESLDFLGHRGDP</sequence>
<dbReference type="GO" id="GO:0071897">
    <property type="term" value="P:DNA biosynthetic process"/>
    <property type="evidence" value="ECO:0007669"/>
    <property type="project" value="UniProtKB-ARBA"/>
</dbReference>
<feature type="region of interest" description="Disordered" evidence="1">
    <location>
        <begin position="25"/>
        <end position="46"/>
    </location>
</feature>
<dbReference type="Gene3D" id="3.30.70.270">
    <property type="match status" value="1"/>
</dbReference>
<name>A0AAE1UHQ7_9EUCA</name>
<dbReference type="SUPFAM" id="SSF56672">
    <property type="entry name" value="DNA/RNA polymerases"/>
    <property type="match status" value="1"/>
</dbReference>
<dbReference type="Proteomes" id="UP001292094">
    <property type="component" value="Unassembled WGS sequence"/>
</dbReference>
<evidence type="ECO:0000313" key="3">
    <source>
        <dbReference type="Proteomes" id="UP001292094"/>
    </source>
</evidence>
<gene>
    <name evidence="2" type="ORF">Pmani_005155</name>
</gene>
<dbReference type="AlphaFoldDB" id="A0AAE1UHQ7"/>
<evidence type="ECO:0000313" key="2">
    <source>
        <dbReference type="EMBL" id="KAK4324152.1"/>
    </source>
</evidence>
<evidence type="ECO:0000256" key="1">
    <source>
        <dbReference type="SAM" id="MobiDB-lite"/>
    </source>
</evidence>
<organism evidence="2 3">
    <name type="scientific">Petrolisthes manimaculis</name>
    <dbReference type="NCBI Taxonomy" id="1843537"/>
    <lineage>
        <taxon>Eukaryota</taxon>
        <taxon>Metazoa</taxon>
        <taxon>Ecdysozoa</taxon>
        <taxon>Arthropoda</taxon>
        <taxon>Crustacea</taxon>
        <taxon>Multicrustacea</taxon>
        <taxon>Malacostraca</taxon>
        <taxon>Eumalacostraca</taxon>
        <taxon>Eucarida</taxon>
        <taxon>Decapoda</taxon>
        <taxon>Pleocyemata</taxon>
        <taxon>Anomura</taxon>
        <taxon>Galatheoidea</taxon>
        <taxon>Porcellanidae</taxon>
        <taxon>Petrolisthes</taxon>
    </lineage>
</organism>
<keyword evidence="3" id="KW-1185">Reference proteome</keyword>
<dbReference type="InterPro" id="IPR043502">
    <property type="entry name" value="DNA/RNA_pol_sf"/>
</dbReference>
<dbReference type="EMBL" id="JAWZYT010000374">
    <property type="protein sequence ID" value="KAK4324152.1"/>
    <property type="molecule type" value="Genomic_DNA"/>
</dbReference>
<comment type="caution">
    <text evidence="2">The sequence shown here is derived from an EMBL/GenBank/DDBJ whole genome shotgun (WGS) entry which is preliminary data.</text>
</comment>